<evidence type="ECO:0000256" key="5">
    <source>
        <dbReference type="ARBA" id="ARBA00047754"/>
    </source>
</evidence>
<dbReference type="RefSeq" id="WP_118234358.1">
    <property type="nucleotide sequence ID" value="NZ_QRHL01000009.1"/>
</dbReference>
<evidence type="ECO:0000313" key="8">
    <source>
        <dbReference type="Proteomes" id="UP000284676"/>
    </source>
</evidence>
<keyword evidence="4" id="KW-0547">Nucleotide-binding</keyword>
<dbReference type="Pfam" id="PF12637">
    <property type="entry name" value="TSCPD"/>
    <property type="match status" value="1"/>
</dbReference>
<dbReference type="GO" id="GO:0000166">
    <property type="term" value="F:nucleotide binding"/>
    <property type="evidence" value="ECO:0007669"/>
    <property type="project" value="UniProtKB-KW"/>
</dbReference>
<dbReference type="GO" id="GO:0004748">
    <property type="term" value="F:ribonucleoside-diphosphate reductase activity, thioredoxin disulfide as acceptor"/>
    <property type="evidence" value="ECO:0007669"/>
    <property type="project" value="UniProtKB-EC"/>
</dbReference>
<sequence>MKYYKTEKICAKEIGVEFDKNGKITEIEFCGGCDGNTHGLQNLILGMNKDEVIKKLEGIDCRGRGTSCPDQLAKILKSLS</sequence>
<dbReference type="EC" id="1.17.4.1" evidence="2"/>
<dbReference type="EMBL" id="QRHL01000009">
    <property type="protein sequence ID" value="RHF72278.1"/>
    <property type="molecule type" value="Genomic_DNA"/>
</dbReference>
<dbReference type="Proteomes" id="UP000284676">
    <property type="component" value="Unassembled WGS sequence"/>
</dbReference>
<dbReference type="NCBIfam" id="TIGR03905">
    <property type="entry name" value="TIGR03905_4_Cys"/>
    <property type="match status" value="1"/>
</dbReference>
<dbReference type="InterPro" id="IPR024434">
    <property type="entry name" value="TSCPD_dom"/>
</dbReference>
<feature type="domain" description="TSCPD" evidence="6">
    <location>
        <begin position="6"/>
        <end position="78"/>
    </location>
</feature>
<evidence type="ECO:0000256" key="1">
    <source>
        <dbReference type="ARBA" id="ARBA00007405"/>
    </source>
</evidence>
<name>A0A414PUN2_FUSMR</name>
<comment type="caution">
    <text evidence="7">The sequence shown here is derived from an EMBL/GenBank/DDBJ whole genome shotgun (WGS) entry which is preliminary data.</text>
</comment>
<evidence type="ECO:0000256" key="3">
    <source>
        <dbReference type="ARBA" id="ARBA00022634"/>
    </source>
</evidence>
<accession>A0A414PUN2</accession>
<organism evidence="7 8">
    <name type="scientific">Fusobacterium mortiferum</name>
    <dbReference type="NCBI Taxonomy" id="850"/>
    <lineage>
        <taxon>Bacteria</taxon>
        <taxon>Fusobacteriati</taxon>
        <taxon>Fusobacteriota</taxon>
        <taxon>Fusobacteriia</taxon>
        <taxon>Fusobacteriales</taxon>
        <taxon>Fusobacteriaceae</taxon>
        <taxon>Fusobacterium</taxon>
    </lineage>
</organism>
<comment type="catalytic activity">
    <reaction evidence="5">
        <text>a 2'-deoxyribonucleoside 5'-diphosphate + [thioredoxin]-disulfide + H2O = a ribonucleoside 5'-diphosphate + [thioredoxin]-dithiol</text>
        <dbReference type="Rhea" id="RHEA:23252"/>
        <dbReference type="Rhea" id="RHEA-COMP:10698"/>
        <dbReference type="Rhea" id="RHEA-COMP:10700"/>
        <dbReference type="ChEBI" id="CHEBI:15377"/>
        <dbReference type="ChEBI" id="CHEBI:29950"/>
        <dbReference type="ChEBI" id="CHEBI:50058"/>
        <dbReference type="ChEBI" id="CHEBI:57930"/>
        <dbReference type="ChEBI" id="CHEBI:73316"/>
        <dbReference type="EC" id="1.17.4.1"/>
    </reaction>
</comment>
<evidence type="ECO:0000256" key="4">
    <source>
        <dbReference type="ARBA" id="ARBA00022741"/>
    </source>
</evidence>
<evidence type="ECO:0000259" key="6">
    <source>
        <dbReference type="Pfam" id="PF12637"/>
    </source>
</evidence>
<reference evidence="7 8" key="1">
    <citation type="submission" date="2018-08" db="EMBL/GenBank/DDBJ databases">
        <title>A genome reference for cultivated species of the human gut microbiota.</title>
        <authorList>
            <person name="Zou Y."/>
            <person name="Xue W."/>
            <person name="Luo G."/>
        </authorList>
    </citation>
    <scope>NUCLEOTIDE SEQUENCE [LARGE SCALE GENOMIC DNA]</scope>
    <source>
        <strain evidence="7 8">AM25-1</strain>
    </source>
</reference>
<gene>
    <name evidence="7" type="ORF">DW663_06760</name>
</gene>
<evidence type="ECO:0000313" key="7">
    <source>
        <dbReference type="EMBL" id="RHF72278.1"/>
    </source>
</evidence>
<proteinExistence type="inferred from homology"/>
<comment type="similarity">
    <text evidence="1">Belongs to the ribonucleoside diphosphate reductase class-2 family.</text>
</comment>
<dbReference type="InterPro" id="IPR023806">
    <property type="entry name" value="CHP03905"/>
</dbReference>
<protein>
    <recommendedName>
        <fullName evidence="2">ribonucleoside-diphosphate reductase</fullName>
        <ecNumber evidence="2">1.17.4.1</ecNumber>
    </recommendedName>
</protein>
<dbReference type="GO" id="GO:0071897">
    <property type="term" value="P:DNA biosynthetic process"/>
    <property type="evidence" value="ECO:0007669"/>
    <property type="project" value="UniProtKB-KW"/>
</dbReference>
<dbReference type="AlphaFoldDB" id="A0A414PUN2"/>
<keyword evidence="3" id="KW-0237">DNA synthesis</keyword>
<evidence type="ECO:0000256" key="2">
    <source>
        <dbReference type="ARBA" id="ARBA00012274"/>
    </source>
</evidence>